<accession>A0AAW5MXM4</accession>
<dbReference type="EMBL" id="JANRHJ010000003">
    <property type="protein sequence ID" value="MCR8873063.1"/>
    <property type="molecule type" value="Genomic_DNA"/>
</dbReference>
<comment type="caution">
    <text evidence="1">The sequence shown here is derived from an EMBL/GenBank/DDBJ whole genome shotgun (WGS) entry which is preliminary data.</text>
</comment>
<dbReference type="PROSITE" id="PS51257">
    <property type="entry name" value="PROKAR_LIPOPROTEIN"/>
    <property type="match status" value="1"/>
</dbReference>
<evidence type="ECO:0000313" key="2">
    <source>
        <dbReference type="Proteomes" id="UP001204579"/>
    </source>
</evidence>
<dbReference type="AlphaFoldDB" id="A0AAW5MXM4"/>
<organism evidence="1 2">
    <name type="scientific">Phocaeicola barnesiae</name>
    <dbReference type="NCBI Taxonomy" id="376804"/>
    <lineage>
        <taxon>Bacteria</taxon>
        <taxon>Pseudomonadati</taxon>
        <taxon>Bacteroidota</taxon>
        <taxon>Bacteroidia</taxon>
        <taxon>Bacteroidales</taxon>
        <taxon>Bacteroidaceae</taxon>
        <taxon>Phocaeicola</taxon>
    </lineage>
</organism>
<reference evidence="1 2" key="1">
    <citation type="submission" date="2022-08" db="EMBL/GenBank/DDBJ databases">
        <authorList>
            <person name="Zeman M."/>
            <person name="Kubasova T."/>
        </authorList>
    </citation>
    <scope>NUCLEOTIDE SEQUENCE [LARGE SCALE GENOMIC DNA]</scope>
    <source>
        <strain evidence="1 2">ET62</strain>
    </source>
</reference>
<evidence type="ECO:0008006" key="3">
    <source>
        <dbReference type="Google" id="ProtNLM"/>
    </source>
</evidence>
<gene>
    <name evidence="1" type="ORF">NW209_03325</name>
</gene>
<sequence>MKKHILTYALFVCMLGSCSLDGIRTFNTDYFRVDINSKGYIVGMWDRTKENRNFSPTDQPSPLLALYNSQLKRYYYPEKASFSHGKYRLEYENGSVATVKLEEKDRYFKLTLEKLENRDGIDGVQWGNYYTNINNLLGEIIGVARDTSAAVGYAIGALALDDNTIGGESRFTSETGAAGYIAHTPDPEKYPLPVTLHEGQQFTLGGDGINDVAFYNRKEPYYRMLYGNTAGVDCNGRINIRYHSRDRRKPNLIYSPEGVPIQQNNEPNHLMRQAVPGVDYIGSSIAFWGSPDSIALMGVIQNIVKEEGLPYPTFQGKWVKDPTAFMPDLLTYGGLYDSIPSYAKQMGLKVISAYDQGFLNPDRANGGYVDGKEEQRKPFHLSSGDMSHREFADWLAKDGLIFGRTTITNSMSPGTKDCSPIPSDSACIQHRRHLTADLTASDTLIYIDDPTYMNEIACWEGHCKELNMVKIGKELIHYLGVSDTKPYRLLNVTRGYWNTQPSVHKKGDNVDKMQVTVGWAYQGLVPNLELQDELGKLYADMAANSGIGYYDLDGQEFLFHSGFGSYSVKRFFRSMFERAKELGIPDIRFTGATLSEGSWHYQSIWNVGGGQNMYDADKRLWGSTTSQGKDLRDVTYANFFPSSFGGNFPITATSTVEQYEHIEATAVGYGATYSLKVGQKDVESCPQKYAIFNVIKTWEEARRADAFPTHIKKLLQNPDLSWRLEKKVGKDGWTLYQMENGQKGRSFDLYPKQQ</sequence>
<evidence type="ECO:0000313" key="1">
    <source>
        <dbReference type="EMBL" id="MCR8873063.1"/>
    </source>
</evidence>
<protein>
    <recommendedName>
        <fullName evidence="3">Lipoprotein</fullName>
    </recommendedName>
</protein>
<dbReference type="Proteomes" id="UP001204579">
    <property type="component" value="Unassembled WGS sequence"/>
</dbReference>
<keyword evidence="2" id="KW-1185">Reference proteome</keyword>
<dbReference type="RefSeq" id="WP_258335410.1">
    <property type="nucleotide sequence ID" value="NZ_JANRHJ010000003.1"/>
</dbReference>
<name>A0AAW5MXM4_9BACT</name>
<proteinExistence type="predicted"/>